<feature type="domain" description="Acyltransferase 3" evidence="2">
    <location>
        <begin position="186"/>
        <end position="538"/>
    </location>
</feature>
<accession>B0WNY7</accession>
<dbReference type="InterPro" id="IPR052728">
    <property type="entry name" value="O2_lipid_transport_reg"/>
</dbReference>
<keyword evidence="5" id="KW-1185">Reference proteome</keyword>
<feature type="transmembrane region" description="Helical" evidence="1">
    <location>
        <begin position="413"/>
        <end position="434"/>
    </location>
</feature>
<feature type="transmembrane region" description="Helical" evidence="1">
    <location>
        <begin position="490"/>
        <end position="509"/>
    </location>
</feature>
<dbReference type="AlphaFoldDB" id="B0WNY7"/>
<evidence type="ECO:0000256" key="1">
    <source>
        <dbReference type="SAM" id="Phobius"/>
    </source>
</evidence>
<dbReference type="InParanoid" id="B0WNY7"/>
<dbReference type="OMA" id="LCIAIIC"/>
<dbReference type="PANTHER" id="PTHR11161">
    <property type="entry name" value="O-ACYLTRANSFERASE"/>
    <property type="match status" value="1"/>
</dbReference>
<dbReference type="HOGENOM" id="CLU_007874_5_0_1"/>
<dbReference type="Proteomes" id="UP000002320">
    <property type="component" value="Unassembled WGS sequence"/>
</dbReference>
<keyword evidence="1" id="KW-1133">Transmembrane helix</keyword>
<gene>
    <name evidence="4" type="primary">6041116</name>
    <name evidence="3" type="ORF">CpipJ_CPIJ008766</name>
</gene>
<organism>
    <name type="scientific">Culex quinquefasciatus</name>
    <name type="common">Southern house mosquito</name>
    <name type="synonym">Culex pungens</name>
    <dbReference type="NCBI Taxonomy" id="7176"/>
    <lineage>
        <taxon>Eukaryota</taxon>
        <taxon>Metazoa</taxon>
        <taxon>Ecdysozoa</taxon>
        <taxon>Arthropoda</taxon>
        <taxon>Hexapoda</taxon>
        <taxon>Insecta</taxon>
        <taxon>Pterygota</taxon>
        <taxon>Neoptera</taxon>
        <taxon>Endopterygota</taxon>
        <taxon>Diptera</taxon>
        <taxon>Nematocera</taxon>
        <taxon>Culicoidea</taxon>
        <taxon>Culicidae</taxon>
        <taxon>Culicinae</taxon>
        <taxon>Culicini</taxon>
        <taxon>Culex</taxon>
        <taxon>Culex</taxon>
    </lineage>
</organism>
<feature type="transmembrane region" description="Helical" evidence="1">
    <location>
        <begin position="329"/>
        <end position="348"/>
    </location>
</feature>
<feature type="transmembrane region" description="Helical" evidence="1">
    <location>
        <begin position="191"/>
        <end position="211"/>
    </location>
</feature>
<proteinExistence type="predicted"/>
<dbReference type="Pfam" id="PF01757">
    <property type="entry name" value="Acyl_transf_3"/>
    <property type="match status" value="1"/>
</dbReference>
<dbReference type="PANTHER" id="PTHR11161:SF22">
    <property type="entry name" value="ACYLTRANSFERASE 3 DOMAIN-CONTAINING PROTEIN-RELATED"/>
    <property type="match status" value="1"/>
</dbReference>
<reference evidence="3" key="1">
    <citation type="submission" date="2007-03" db="EMBL/GenBank/DDBJ databases">
        <title>Annotation of Culex pipiens quinquefasciatus.</title>
        <authorList>
            <consortium name="The Broad Institute Genome Sequencing Platform"/>
            <person name="Atkinson P.W."/>
            <person name="Hemingway J."/>
            <person name="Christensen B.M."/>
            <person name="Higgs S."/>
            <person name="Kodira C."/>
            <person name="Hannick L."/>
            <person name="Megy K."/>
            <person name="O'Leary S."/>
            <person name="Pearson M."/>
            <person name="Haas B.J."/>
            <person name="Mauceli E."/>
            <person name="Wortman J.R."/>
            <person name="Lee N.H."/>
            <person name="Guigo R."/>
            <person name="Stanke M."/>
            <person name="Alvarado L."/>
            <person name="Amedeo P."/>
            <person name="Antoine C.H."/>
            <person name="Arensburger P."/>
            <person name="Bidwell S.L."/>
            <person name="Crawford M."/>
            <person name="Camaro F."/>
            <person name="Devon K."/>
            <person name="Engels R."/>
            <person name="Hammond M."/>
            <person name="Howarth C."/>
            <person name="Koehrsen M."/>
            <person name="Lawson D."/>
            <person name="Montgomery P."/>
            <person name="Nene V."/>
            <person name="Nusbaum C."/>
            <person name="Puiu D."/>
            <person name="Romero-Severson J."/>
            <person name="Severson D.W."/>
            <person name="Shumway M."/>
            <person name="Sisk P."/>
            <person name="Stolte C."/>
            <person name="Zeng Q."/>
            <person name="Eisenstadt E."/>
            <person name="Fraser-Liggett C."/>
            <person name="Strausberg R."/>
            <person name="Galagan J."/>
            <person name="Birren B."/>
            <person name="Collins F.H."/>
        </authorList>
    </citation>
    <scope>NUCLEOTIDE SEQUENCE [LARGE SCALE GENOMIC DNA]</scope>
    <source>
        <strain evidence="3">JHB</strain>
    </source>
</reference>
<dbReference type="EMBL" id="DS232017">
    <property type="protein sequence ID" value="EDS32006.1"/>
    <property type="molecule type" value="Genomic_DNA"/>
</dbReference>
<feature type="transmembrane region" description="Helical" evidence="1">
    <location>
        <begin position="114"/>
        <end position="135"/>
    </location>
</feature>
<protein>
    <recommendedName>
        <fullName evidence="2">Acyltransferase 3 domain-containing protein</fullName>
    </recommendedName>
</protein>
<dbReference type="KEGG" id="cqu:CpipJ_CPIJ008766"/>
<name>B0WNY7_CULQU</name>
<keyword evidence="1" id="KW-0812">Transmembrane</keyword>
<keyword evidence="1" id="KW-0472">Membrane</keyword>
<evidence type="ECO:0000313" key="4">
    <source>
        <dbReference type="EnsemblMetazoa" id="CPIJ008766-PA"/>
    </source>
</evidence>
<feature type="transmembrane region" description="Helical" evidence="1">
    <location>
        <begin position="446"/>
        <end position="469"/>
    </location>
</feature>
<evidence type="ECO:0000313" key="3">
    <source>
        <dbReference type="EMBL" id="EDS32006.1"/>
    </source>
</evidence>
<dbReference type="VEuPathDB" id="VectorBase:CQUJHB002461"/>
<feature type="transmembrane region" description="Helical" evidence="1">
    <location>
        <begin position="238"/>
        <end position="259"/>
    </location>
</feature>
<evidence type="ECO:0000313" key="5">
    <source>
        <dbReference type="Proteomes" id="UP000002320"/>
    </source>
</evidence>
<sequence>MQGRASQLNVSADVRHYRHNLLDRGVCVAECLRSTKGLSRSQRQELLVEPFTVDFNYHFESKYFPHQSRHRELYGEVVNLCVNQELRTDFGLEVFTEIEYCHEPGRRLESLSTWDGLCIAVICLLAGLAVLSTIFDCRLKKKSTLGDHFGTDPESIEFCIATLWSVPRNIQSLTNPPKSALSKDFRFLEGIRFITMVTIIQLHTTVMLMHVPTAHPARFEETLQNPVMATLSLFTPNLVQSFFTMGGLLMAVNLLDSLAKNPDRIRSWGKVLWDKVVNRLKRILPVYLFVMLVTATLYRRIQLGPLYDRIVGIEASNCRINWYPKTTKYWIGFMVTLNLVGPSLVMWIRQLPPLMATGTRPVLLLFTDDEWFARLYKPFHTSSAGYFYGILAGLVYHRAKPSGESLVRRKTFLAVKLTAIAIVLVCYLPASLLYQVNLELLPWTVPIYGAVAKNCWGFLSAVLFIDMALSNTDRLRSLLEHRFLLPLGKLTYSVYHGHFLILMAISSGIHAPLANDALTPFWFTVVALVLSYGLGLVVFLLVEQPVANLLGSKSHYVDYIGGRLLDGARSCLRSINKKLF</sequence>
<dbReference type="OrthoDB" id="10265389at2759"/>
<evidence type="ECO:0000259" key="2">
    <source>
        <dbReference type="Pfam" id="PF01757"/>
    </source>
</evidence>
<dbReference type="GO" id="GO:0016747">
    <property type="term" value="F:acyltransferase activity, transferring groups other than amino-acyl groups"/>
    <property type="evidence" value="ECO:0007669"/>
    <property type="project" value="InterPro"/>
</dbReference>
<dbReference type="InterPro" id="IPR002656">
    <property type="entry name" value="Acyl_transf_3_dom"/>
</dbReference>
<feature type="transmembrane region" description="Helical" evidence="1">
    <location>
        <begin position="521"/>
        <end position="542"/>
    </location>
</feature>
<dbReference type="EnsemblMetazoa" id="CPIJ008766-RA">
    <property type="protein sequence ID" value="CPIJ008766-PA"/>
    <property type="gene ID" value="CPIJ008766"/>
</dbReference>
<reference evidence="4" key="2">
    <citation type="submission" date="2020-05" db="UniProtKB">
        <authorList>
            <consortium name="EnsemblMetazoa"/>
        </authorList>
    </citation>
    <scope>IDENTIFICATION</scope>
    <source>
        <strain evidence="4">JHB</strain>
    </source>
</reference>
<dbReference type="VEuPathDB" id="VectorBase:CPIJ008766"/>
<dbReference type="eggNOG" id="KOG3700">
    <property type="taxonomic scope" value="Eukaryota"/>
</dbReference>